<dbReference type="Pfam" id="PF17936">
    <property type="entry name" value="Big_6"/>
    <property type="match status" value="11"/>
</dbReference>
<reference evidence="5 6" key="1">
    <citation type="submission" date="2024-03" db="EMBL/GenBank/DDBJ databases">
        <title>Role of Flies in the Dissemination of Carbapenem-Resistant Enterobacteriaceae (CRE): An Epidemiological and Genomic Study in China.</title>
        <authorList>
            <person name="Chen K."/>
            <person name="Zhang R."/>
            <person name="Chen S."/>
        </authorList>
    </citation>
    <scope>NUCLEOTIDE SEQUENCE [LARGE SCALE GENOMIC DNA]</scope>
    <source>
        <strain evidence="6">fly-313</strain>
    </source>
</reference>
<dbReference type="NCBIfam" id="TIGR01965">
    <property type="entry name" value="VCBS_repeat"/>
    <property type="match status" value="3"/>
</dbReference>
<feature type="region of interest" description="Disordered" evidence="1">
    <location>
        <begin position="2087"/>
        <end position="2107"/>
    </location>
</feature>
<dbReference type="NCBIfam" id="NF033677">
    <property type="entry name" value="biofilm_BapA_N"/>
    <property type="match status" value="1"/>
</dbReference>
<feature type="compositionally biased region" description="Polar residues" evidence="1">
    <location>
        <begin position="229"/>
        <end position="246"/>
    </location>
</feature>
<dbReference type="InterPro" id="IPR041498">
    <property type="entry name" value="Big_6"/>
</dbReference>
<dbReference type="Gene3D" id="2.60.40.10">
    <property type="entry name" value="Immunoglobulins"/>
    <property type="match status" value="20"/>
</dbReference>
<evidence type="ECO:0000259" key="4">
    <source>
        <dbReference type="Pfam" id="PF22783"/>
    </source>
</evidence>
<feature type="domain" description="Bacterial Ig-like" evidence="3">
    <location>
        <begin position="1395"/>
        <end position="1469"/>
    </location>
</feature>
<sequence>MSQISVISKLTGVETTIEGSQVVLENPSIIKLNVDRADIAQYARSNNDLVITLHSGETITIKNFYVADGQGASQLVLEESDGALWWVEEPATAAQYESIASTDVLLAEGASEAAGGAAIWPWVLGAAAIGGGIAIAASNGGGGDDNDDDNGNVGQPGEPGNPSQPDTTPPDAPTDLRFSSDGKTVSGTAEPNSTITLRDEAGNVVGSGKAGSDGKFTIDLGLPLTNGETITATATDPSGNVSQTGEVSAPDLTAPDTPEILFASDDVGSLTGPLTNGQQTNDARPTLSGMGEAGTTITIYDNGKPIGTTTVKADGSWSFTPASALGEGNHAITVTATDATGNTSPASAAVNFVVDTVAPNAPTLVSVTDDVSPGLGAVTSGTTTNDTRPQLSGTGEPGSTITLYDNGQQIGSVVVGSNGKWSLTPDTNLSEGSHSLTVRATDAAGNIGAASPAFTLTVDTTAPAAPSGFVLNDATNPQQGEVTNGGSTNDTRPTLSGRGEPGSTIVLYDKGTQIGTTQVAADGTWRIPVTTPLTEGSHSFTVTQTDKAGNTSAISQPLSITVDTRPPATPEITLNEAGSQVTGTAEPNSIITITNGNGDVLGTGKANPDGSFTINLSPAQTNGQTISATASDAAGNQSQPATTMALDTTAPLAPANLAVSEDGTTLTGTAEAGSTVSIKNGAGTEIGTAVADAQGNFSFTLNPARLNGETLTADATDRAGNTGPTASVTAPDTTDPLAPANLVLSEDGTILTGTAEAGSTVSIKDANGVEIGTAVADAQGNFSVTLNPAQLNGETLTADATDRAGNTGPTTSITVPDVTAPLAPANLSVSEDGTTLTGTAEAGSTVSIKNGAGTEIGTAEADAQGNFSFTLNPARLNGETLTADATDGAGNTGPTASVTAPDTTDPLAPANLVLSEDGTILTGTAEAGSTVSIKDANGVEIGTAVADAQGNFSVTLTPAQLNGETLTADATDGAGNTGPTTSITVPDVTPPGFTGELVVSQEGNSVSGTTEPGSTVTILDPQGDVIGEAIAGADGQFSVPISPAQTNGETLQAIATDTIGNSSQPVTATAPDNTDPLAPDDLNVSSDGTTVTGTAEAGSTVSIKDASGNEIGTGQANDQGDFSITLTPAQRNGETLTADATDKAGNTGPTASVNAPDITPAQTPVITDVTDNAPQTTGSVAQNGLTNDTTPTVTGTGEPGTTITLYSGNTVIGTGPVDTDGNWSITPTTPLANGGYVFTATATDATGNVSTSVSNSWSITIDAVAPQTPVVTQIVDDVPGTLGAIDLNGITNDNRPTLNGTGEPGSTISIRIDGRQVGTALVSDNGAWSFTPTLALQDGQHTLTTVAIDSAGNASEPSADFTFTVETTPPEAAVLGSVLDNVGDVQTPITSGTPTDDSQPTLLGTAPEDATITVYDGTTLLGTATRDGAIWTFTPETPLTDGTHVLTIRTTDAAGNIAITGPFNLVIDTVAPATPQAPAIEVNPEGTDPAPLNPGETTRDTTPTLSGTGNPGDTVTIYNGTAPIGTATVDPEGNWSWTPEDPLPNGTYNLSLTVTNQDGAGNESAPSQPVAIVIDTEAPAAPGMPLVTDNVTDITGPVDNGGSTNDTRPVLSGTGATANDLIIITDTVNGVATEIGRVTVGPDGSWSLRPDTPLGEGTHTITVTATDEAGNVSDASSPMVITVDTQASPVPVITGVDGIASGGATTDTTPTLNGTGTSGDTIIIYNNGVEIARETVADGVWSWTPDAALGEVTLNLTAASVDAAGNVSATSPVYTLTVDTTAPAVPQVIAISDSTLANGVLYTTDTTPTITGRAEAGSTVTVYINEVAQTPTVVADTNGNWSWTPTEPLAQAVTGIGVSATDAAGNITLGSTVSVTVDATPPADPTVTAVAAEGTPLTGTAEAGATVIVTSGNVELGRGVADGAGNYSIALSPAPANGDNLNVQAVDAAGNTSGTTSFEVVDVNDTVVDAPVITAITNDEGGIDVAGGSTNDATPIISGTAVAGSTVNIYLDGAATPIATIVATDGTWSYPIPEGAALGEGPHSFTATATVDGVTSGLSGAATVTVDLTVPDAPTIGAVTDDVAPFTGPLTSGDTTNDTRPTLSGTGTVGETITLYEGTTVLGSVVIGPTGNWSITPTAALDNGSHELTITTTDAAGNESAPSAGFTVVVDILSTTPVIANAQDNAGSVTDAVLTGGVTDDATPTLTGTAEANSIVAIFEGSNQIGTALADGTGAWSFTPGTPLAAGLHSFTAVATDPQGNTSAASQPFNVTIDVTPPTIPTIDSVNDNVAGGATGNLTTGQVTNDATPTLSGTGAPGSTVHIFNGTTQLTTVVVQDNGSWSFTPNPALADGLYNIRVNATDEAGNVSASSPVFAFTVDTTAPVAPVLTATLDDVGPVTGTLTSGNSTNDDRPTFNGTGEVGSTIRILLDGEAIGTAEVNAQGNWTFTPTTPFTVGTHEVTFDATDAAGNTVEAGTPFSLTVDTTAPVAPAIVNATDNVGTVLTPVTSGQSTDDTTPVLNGTAEANATVIVYENGVEVGRTTADGAGAWSITPAALSNGSHTFTATATDAAGNVGPASAPFTVVVDTAAPLAPVITQANDDVNSVTGPFASGQATDDTRPQLSGTSEPNATVNIYEGTTLLGTAQANASGAWSLTLNAALGEGTHTLVARATDAAGNTSPDSASFSLVVDLTPPALPVLGSVTDDVGGNATLTSGQVTNDAQPTLTGTAEAGSTVTIYDGTTPIGSVVATDGTWSFTPLTPLDDGPHTLTLTATDPAGNASAPTTGFVVNVDTTAPAAPVITTVLDDVGTLTGPVTGGNPTNDTLPTLNGTAAAGSTVNIYDGTTLVGTVTADGSGNWSLPQTTVVLSEGQHNFTATATDAAGNTSVASPVTSIVVDITAPGLPTGLAVVNNGTRVTGTAEAGSTVTITSADGATVLGSATADGNGSFTVTITPPQTNGESLLAFATDRAGNAGAPESVTAPITTLPNAPLIATINDNVGTITGNITNGRSTDDTTPTLSGTAQANSTVTLYNNGVSMGTVTADASGNWTFTTPALGDGSHAFTATATNATGTGPVSAPTTVVVDTIAPTAPNGSFNADGSVLTGTAEAGSTVTIRLGDNTTVTTTAGANGSYSYTFLNKQTEGQTLQITATDAAGNVSLPGSAVAPVVPLSASTNLEEMDLTSTATVTNEQYSDYGVLLVGALGNVLTLLGNDTAQVGFTVANGGSADISVNSNATGVVLSLLNTLELVVQRFDAANNTWTTVVDTGQPQFANLLTLGASGVTLNMAGLEGGQYRVLSYNTNLLATGSYTSLDVDVTQTSAGTLVGNTTQTGNVILDVDPTTGSDNAPAGTTVTAVTNAQGTLTNVTADGTVIQGQYGTLTINLNGSYSYTLTSNSASVLGRTESFTYTIGSNGATASANLVISLGANTVTNSVTAVDDVNSLTFDTTVSAIDNGPSSQGGFTVVGVNLGNTLGLNLLDDLSNPIVYNVEEGTTRTMTIQGSVGGVALASVFDLYIYKFNNATQTFEQLRVEQGWLRAPLLGGTSPRLTLNLPAGEYLFLLNTAAGITALTGYTLNVLEDHVYSVASVGATTTGDVLADDIVPNGTLVTEVNGVAVNANGLTTIQGEYGTLSINAQGEYTYTLRSGVGADGIDTPDTFVYTVTAPNGDRDTASLNITPAPRPMDAVSDVSEIMDVTSVHHTVAYSDTSVGSASWTTSLIGATQGSGSGTFVVDANTALHNVSLHFNIASLLSLGGLTVNWTLSQGTTTIRTGSFNGGILLGGNAEVALTGLDLNAGTYTLSFTGRAPGLSVGDITITPSVTGTSYSLIQFDSTSGHTVDGNIFDGTDSAGAMDQLQSVDTRLSITGYNGVTTTLDPYTTSSANATIQGHYGTLSIGADGQYTYTLNTGVSLSSITSKEVFNYTLTDANGRTESASLTINMAPQFVSSEHNDVINGTAYGDTLIYQVLNNTAGNATAGNSNGDHWTNFSLEQGDKIDISDLLVGWNGSAATLGNYLQVSTSGNNTVISVDRDGAGTAYAKTTLVTLDNVQTNYEELVNQQHIITG</sequence>
<feature type="region of interest" description="Disordered" evidence="1">
    <location>
        <begin position="715"/>
        <end position="736"/>
    </location>
</feature>
<accession>A0ABV4A8Z6</accession>
<feature type="domain" description="Bacterial Ig" evidence="2">
    <location>
        <begin position="736"/>
        <end position="817"/>
    </location>
</feature>
<feature type="domain" description="Bacterial Ig-like" evidence="3">
    <location>
        <begin position="2087"/>
        <end position="2171"/>
    </location>
</feature>
<feature type="region of interest" description="Disordered" evidence="1">
    <location>
        <begin position="2759"/>
        <end position="2779"/>
    </location>
</feature>
<feature type="domain" description="Bacterial Ig-like" evidence="3">
    <location>
        <begin position="1496"/>
        <end position="1576"/>
    </location>
</feature>
<feature type="domain" description="Bacterial Ig-like" evidence="3">
    <location>
        <begin position="1588"/>
        <end position="1685"/>
    </location>
</feature>
<organism evidence="5 6">
    <name type="scientific">Pseudenterobacter timonensis</name>
    <dbReference type="NCBI Taxonomy" id="1755099"/>
    <lineage>
        <taxon>Bacteria</taxon>
        <taxon>Pseudomonadati</taxon>
        <taxon>Pseudomonadota</taxon>
        <taxon>Gammaproteobacteria</taxon>
        <taxon>Enterobacterales</taxon>
        <taxon>Enterobacteriaceae</taxon>
        <taxon>Pseudenterobacter</taxon>
    </lineage>
</organism>
<evidence type="ECO:0000313" key="6">
    <source>
        <dbReference type="Proteomes" id="UP001561463"/>
    </source>
</evidence>
<feature type="compositionally biased region" description="Polar residues" evidence="1">
    <location>
        <begin position="892"/>
        <end position="902"/>
    </location>
</feature>
<feature type="domain" description="Bacterial Ig-like" evidence="3">
    <location>
        <begin position="379"/>
        <end position="460"/>
    </location>
</feature>
<dbReference type="InterPro" id="IPR019960">
    <property type="entry name" value="T1SS_VCA0849"/>
</dbReference>
<feature type="domain" description="Bacterial Ig-like" evidence="3">
    <location>
        <begin position="266"/>
        <end position="356"/>
    </location>
</feature>
<dbReference type="InterPro" id="IPR048051">
    <property type="entry name" value="BapA-like_prefix-like"/>
</dbReference>
<feature type="domain" description="Bacterial Ig-like" evidence="3">
    <location>
        <begin position="1969"/>
        <end position="2067"/>
    </location>
</feature>
<proteinExistence type="predicted"/>
<feature type="compositionally biased region" description="Polar residues" evidence="1">
    <location>
        <begin position="2089"/>
        <end position="2107"/>
    </location>
</feature>
<feature type="domain" description="Bacterial Ig-like" evidence="3">
    <location>
        <begin position="2714"/>
        <end position="2793"/>
    </location>
</feature>
<feature type="compositionally biased region" description="Polar residues" evidence="1">
    <location>
        <begin position="181"/>
        <end position="196"/>
    </location>
</feature>
<comment type="caution">
    <text evidence="5">The sequence shown here is derived from an EMBL/GenBank/DDBJ whole genome shotgun (WGS) entry which is preliminary data.</text>
</comment>
<dbReference type="Pfam" id="PF17963">
    <property type="entry name" value="Big_9"/>
    <property type="match status" value="1"/>
</dbReference>
<feature type="compositionally biased region" description="Polar residues" evidence="1">
    <location>
        <begin position="379"/>
        <end position="398"/>
    </location>
</feature>
<feature type="region of interest" description="Disordered" evidence="1">
    <location>
        <begin position="881"/>
        <end position="906"/>
    </location>
</feature>
<feature type="compositionally biased region" description="Polar residues" evidence="1">
    <location>
        <begin position="722"/>
        <end position="732"/>
    </location>
</feature>
<feature type="domain" description="Bacterial Ig-like" evidence="3">
    <location>
        <begin position="2186"/>
        <end position="2274"/>
    </location>
</feature>
<evidence type="ECO:0000313" key="5">
    <source>
        <dbReference type="EMBL" id="MEX9252642.1"/>
    </source>
</evidence>
<gene>
    <name evidence="5" type="ORF">AB7Z85_09015</name>
</gene>
<name>A0ABV4A8Z6_9ENTR</name>
<dbReference type="Pfam" id="PF22783">
    <property type="entry name" value="BapA_N"/>
    <property type="match status" value="1"/>
</dbReference>
<feature type="domain" description="Bacterial Ig" evidence="2">
    <location>
        <begin position="820"/>
        <end position="902"/>
    </location>
</feature>
<feature type="domain" description="Biofilm-associated protein BapA-like prefix-like" evidence="4">
    <location>
        <begin position="1"/>
        <end position="122"/>
    </location>
</feature>
<dbReference type="Pfam" id="PF19077">
    <property type="entry name" value="Big_13"/>
    <property type="match status" value="20"/>
</dbReference>
<feature type="domain" description="Bacterial Ig" evidence="2">
    <location>
        <begin position="2900"/>
        <end position="2982"/>
    </location>
</feature>
<dbReference type="InterPro" id="IPR044016">
    <property type="entry name" value="Big_13"/>
</dbReference>
<feature type="domain" description="Bacterial Ig-like" evidence="3">
    <location>
        <begin position="1702"/>
        <end position="1780"/>
    </location>
</feature>
<feature type="domain" description="Bacterial Ig" evidence="2">
    <location>
        <begin position="995"/>
        <end position="1072"/>
    </location>
</feature>
<feature type="domain" description="Bacterial Ig" evidence="2">
    <location>
        <begin position="1076"/>
        <end position="1157"/>
    </location>
</feature>
<evidence type="ECO:0000256" key="1">
    <source>
        <dbReference type="SAM" id="MobiDB-lite"/>
    </source>
</evidence>
<feature type="compositionally biased region" description="Polar residues" evidence="1">
    <location>
        <begin position="1500"/>
        <end position="1512"/>
    </location>
</feature>
<keyword evidence="6" id="KW-1185">Reference proteome</keyword>
<feature type="domain" description="Bacterial Ig-like" evidence="3">
    <location>
        <begin position="2288"/>
        <end position="2380"/>
    </location>
</feature>
<feature type="region of interest" description="Disordered" evidence="1">
    <location>
        <begin position="378"/>
        <end position="398"/>
    </location>
</feature>
<dbReference type="Proteomes" id="UP001561463">
    <property type="component" value="Unassembled WGS sequence"/>
</dbReference>
<feature type="region of interest" description="Disordered" evidence="1">
    <location>
        <begin position="1177"/>
        <end position="1199"/>
    </location>
</feature>
<dbReference type="InterPro" id="IPR013783">
    <property type="entry name" value="Ig-like_fold"/>
</dbReference>
<feature type="domain" description="Bacterial Ig" evidence="2">
    <location>
        <begin position="3088"/>
        <end position="3167"/>
    </location>
</feature>
<protein>
    <submittedName>
        <fullName evidence="5">BapA/Bap/LapF family large adhesin</fullName>
    </submittedName>
</protein>
<feature type="domain" description="Bacterial Ig-like" evidence="3">
    <location>
        <begin position="1283"/>
        <end position="1367"/>
    </location>
</feature>
<feature type="domain" description="Bacterial Ig" evidence="2">
    <location>
        <begin position="567"/>
        <end position="647"/>
    </location>
</feature>
<evidence type="ECO:0000259" key="2">
    <source>
        <dbReference type="Pfam" id="PF17936"/>
    </source>
</evidence>
<feature type="domain" description="Bacterial Ig-like" evidence="3">
    <location>
        <begin position="2399"/>
        <end position="2484"/>
    </location>
</feature>
<feature type="region of interest" description="Disordered" evidence="1">
    <location>
        <begin position="140"/>
        <end position="213"/>
    </location>
</feature>
<dbReference type="RefSeq" id="WP_369497537.1">
    <property type="nucleotide sequence ID" value="NZ_JBFZPZ010000005.1"/>
</dbReference>
<feature type="region of interest" description="Disordered" evidence="1">
    <location>
        <begin position="229"/>
        <end position="255"/>
    </location>
</feature>
<feature type="domain" description="Bacterial Ig" evidence="2">
    <location>
        <begin position="650"/>
        <end position="732"/>
    </location>
</feature>
<feature type="domain" description="Bacterial Ig" evidence="2">
    <location>
        <begin position="170"/>
        <end position="251"/>
    </location>
</feature>
<dbReference type="NCBIfam" id="NF045619">
    <property type="entry name" value="adhes_GNV_Cterm"/>
    <property type="match status" value="1"/>
</dbReference>
<feature type="domain" description="Bacterial Ig-like" evidence="3">
    <location>
        <begin position="1787"/>
        <end position="1878"/>
    </location>
</feature>
<dbReference type="Gene3D" id="3.30.420.430">
    <property type="match status" value="9"/>
</dbReference>
<feature type="compositionally biased region" description="Low complexity" evidence="1">
    <location>
        <begin position="1184"/>
        <end position="1199"/>
    </location>
</feature>
<feature type="domain" description="Bacterial Ig-like" evidence="3">
    <location>
        <begin position="2994"/>
        <end position="3086"/>
    </location>
</feature>
<feature type="compositionally biased region" description="Polar residues" evidence="1">
    <location>
        <begin position="475"/>
        <end position="494"/>
    </location>
</feature>
<feature type="domain" description="Bacterial Ig" evidence="2">
    <location>
        <begin position="1882"/>
        <end position="1962"/>
    </location>
</feature>
<feature type="domain" description="Bacterial Ig-like" evidence="3">
    <location>
        <begin position="480"/>
        <end position="564"/>
    </location>
</feature>
<feature type="domain" description="Bacterial Ig-like" evidence="3">
    <location>
        <begin position="2510"/>
        <end position="2587"/>
    </location>
</feature>
<dbReference type="InterPro" id="IPR010221">
    <property type="entry name" value="VCBS_dom"/>
</dbReference>
<feature type="region of interest" description="Disordered" evidence="1">
    <location>
        <begin position="1139"/>
        <end position="1158"/>
    </location>
</feature>
<feature type="domain" description="Bacterial Ig-like" evidence="3">
    <location>
        <begin position="2601"/>
        <end position="2690"/>
    </location>
</feature>
<feature type="region of interest" description="Disordered" evidence="1">
    <location>
        <begin position="475"/>
        <end position="502"/>
    </location>
</feature>
<feature type="domain" description="Bacterial Ig-like" evidence="3">
    <location>
        <begin position="2812"/>
        <end position="2897"/>
    </location>
</feature>
<feature type="domain" description="Bacterial Ig-like" evidence="3">
    <location>
        <begin position="1170"/>
        <end position="1262"/>
    </location>
</feature>
<evidence type="ECO:0000259" key="3">
    <source>
        <dbReference type="Pfam" id="PF19077"/>
    </source>
</evidence>
<feature type="domain" description="Bacterial Ig" evidence="2">
    <location>
        <begin position="906"/>
        <end position="987"/>
    </location>
</feature>
<dbReference type="EMBL" id="JBFZPZ010000005">
    <property type="protein sequence ID" value="MEX9252642.1"/>
    <property type="molecule type" value="Genomic_DNA"/>
</dbReference>
<dbReference type="NCBIfam" id="TIGR03661">
    <property type="entry name" value="T1SS_VCA0849"/>
    <property type="match status" value="1"/>
</dbReference>
<dbReference type="InterPro" id="IPR055014">
    <property type="entry name" value="BapA_Bap-like_C"/>
</dbReference>
<dbReference type="NCBIfam" id="NF033510">
    <property type="entry name" value="Ca_tandemer"/>
    <property type="match status" value="31"/>
</dbReference>
<feature type="region of interest" description="Disordered" evidence="1">
    <location>
        <begin position="1483"/>
        <end position="1512"/>
    </location>
</feature>